<dbReference type="Proteomes" id="UP001295469">
    <property type="component" value="Chromosome A10"/>
</dbReference>
<reference evidence="1" key="3">
    <citation type="submission" date="2021-01" db="EMBL/GenBank/DDBJ databases">
        <authorList>
            <consortium name="Genoscope - CEA"/>
            <person name="William W."/>
        </authorList>
    </citation>
    <scope>NUCLEOTIDE SEQUENCE</scope>
</reference>
<accession>A0A078HU91</accession>
<organism evidence="2 3">
    <name type="scientific">Brassica napus</name>
    <name type="common">Rape</name>
    <dbReference type="NCBI Taxonomy" id="3708"/>
    <lineage>
        <taxon>Eukaryota</taxon>
        <taxon>Viridiplantae</taxon>
        <taxon>Streptophyta</taxon>
        <taxon>Embryophyta</taxon>
        <taxon>Tracheophyta</taxon>
        <taxon>Spermatophyta</taxon>
        <taxon>Magnoliopsida</taxon>
        <taxon>eudicotyledons</taxon>
        <taxon>Gunneridae</taxon>
        <taxon>Pentapetalae</taxon>
        <taxon>rosids</taxon>
        <taxon>malvids</taxon>
        <taxon>Brassicales</taxon>
        <taxon>Brassicaceae</taxon>
        <taxon>Brassiceae</taxon>
        <taxon>Brassica</taxon>
    </lineage>
</organism>
<dbReference type="EMBL" id="HG994364">
    <property type="protein sequence ID" value="CAF2363343.1"/>
    <property type="molecule type" value="Genomic_DNA"/>
</dbReference>
<reference evidence="2 3" key="1">
    <citation type="journal article" date="2014" name="Science">
        <title>Plant genetics. Early allopolyploid evolution in the post-Neolithic Brassica napus oilseed genome.</title>
        <authorList>
            <person name="Chalhoub B."/>
            <person name="Denoeud F."/>
            <person name="Liu S."/>
            <person name="Parkin I.A."/>
            <person name="Tang H."/>
            <person name="Wang X."/>
            <person name="Chiquet J."/>
            <person name="Belcram H."/>
            <person name="Tong C."/>
            <person name="Samans B."/>
            <person name="Correa M."/>
            <person name="Da Silva C."/>
            <person name="Just J."/>
            <person name="Falentin C."/>
            <person name="Koh C.S."/>
            <person name="Le Clainche I."/>
            <person name="Bernard M."/>
            <person name="Bento P."/>
            <person name="Noel B."/>
            <person name="Labadie K."/>
            <person name="Alberti A."/>
            <person name="Charles M."/>
            <person name="Arnaud D."/>
            <person name="Guo H."/>
            <person name="Daviaud C."/>
            <person name="Alamery S."/>
            <person name="Jabbari K."/>
            <person name="Zhao M."/>
            <person name="Edger P.P."/>
            <person name="Chelaifa H."/>
            <person name="Tack D."/>
            <person name="Lassalle G."/>
            <person name="Mestiri I."/>
            <person name="Schnel N."/>
            <person name="Le Paslier M.C."/>
            <person name="Fan G."/>
            <person name="Renault V."/>
            <person name="Bayer P.E."/>
            <person name="Golicz A.A."/>
            <person name="Manoli S."/>
            <person name="Lee T.H."/>
            <person name="Thi V.H."/>
            <person name="Chalabi S."/>
            <person name="Hu Q."/>
            <person name="Fan C."/>
            <person name="Tollenaere R."/>
            <person name="Lu Y."/>
            <person name="Battail C."/>
            <person name="Shen J."/>
            <person name="Sidebottom C.H."/>
            <person name="Wang X."/>
            <person name="Canaguier A."/>
            <person name="Chauveau A."/>
            <person name="Berard A."/>
            <person name="Deniot G."/>
            <person name="Guan M."/>
            <person name="Liu Z."/>
            <person name="Sun F."/>
            <person name="Lim Y.P."/>
            <person name="Lyons E."/>
            <person name="Town C.D."/>
            <person name="Bancroft I."/>
            <person name="Wang X."/>
            <person name="Meng J."/>
            <person name="Ma J."/>
            <person name="Pires J.C."/>
            <person name="King G.J."/>
            <person name="Brunel D."/>
            <person name="Delourme R."/>
            <person name="Renard M."/>
            <person name="Aury J.M."/>
            <person name="Adams K.L."/>
            <person name="Batley J."/>
            <person name="Snowdon R.J."/>
            <person name="Tost J."/>
            <person name="Edwards D."/>
            <person name="Zhou Y."/>
            <person name="Hua W."/>
            <person name="Sharpe A.G."/>
            <person name="Paterson A.H."/>
            <person name="Guan C."/>
            <person name="Wincker P."/>
        </authorList>
    </citation>
    <scope>NUCLEOTIDE SEQUENCE [LARGE SCALE GENOMIC DNA]</scope>
    <source>
        <strain evidence="3">cv. Darmor-bzh</strain>
    </source>
</reference>
<keyword evidence="3" id="KW-1185">Reference proteome</keyword>
<name>A0A078HU91_BRANA</name>
<dbReference type="Proteomes" id="UP000028999">
    <property type="component" value="Unassembled WGS sequence"/>
</dbReference>
<sequence>MGLLFSFFEYYSDTEHHNHFTNIKLVPTRTKLGF</sequence>
<dbReference type="EMBL" id="LK032468">
    <property type="protein sequence ID" value="CDY40338.1"/>
    <property type="molecule type" value="Genomic_DNA"/>
</dbReference>
<evidence type="ECO:0000313" key="3">
    <source>
        <dbReference type="Proteomes" id="UP000028999"/>
    </source>
</evidence>
<dbReference type="Gramene" id="CDY40338">
    <property type="protein sequence ID" value="CDY40338"/>
    <property type="gene ID" value="GSBRNA2T00069523001"/>
</dbReference>
<dbReference type="AlphaFoldDB" id="A0A078HU91"/>
<protein>
    <submittedName>
        <fullName evidence="1">(rape) hypothetical protein</fullName>
    </submittedName>
    <submittedName>
        <fullName evidence="2">BnaA10g27300D protein</fullName>
    </submittedName>
</protein>
<evidence type="ECO:0000313" key="2">
    <source>
        <dbReference type="EMBL" id="CDY40338.1"/>
    </source>
</evidence>
<reference evidence="2" key="2">
    <citation type="submission" date="2014-06" db="EMBL/GenBank/DDBJ databases">
        <authorList>
            <person name="Genoscope - CEA"/>
        </authorList>
    </citation>
    <scope>NUCLEOTIDE SEQUENCE</scope>
</reference>
<evidence type="ECO:0000313" key="1">
    <source>
        <dbReference type="EMBL" id="CAF2363343.1"/>
    </source>
</evidence>
<gene>
    <name evidence="2" type="primary">BnaA10g27300D</name>
    <name evidence="1" type="ORF">DARMORV10_A10P33420.1</name>
    <name evidence="2" type="ORF">GSBRNA2T00069523001</name>
</gene>
<proteinExistence type="predicted"/>
<dbReference type="PaxDb" id="3708-A0A078HU91"/>